<feature type="binding site" evidence="4">
    <location>
        <position position="192"/>
    </location>
    <ligand>
        <name>phosphate</name>
        <dbReference type="ChEBI" id="CHEBI:43474"/>
    </ligand>
</feature>
<dbReference type="Proteomes" id="UP001153636">
    <property type="component" value="Chromosome 13"/>
</dbReference>
<dbReference type="FunFam" id="3.40.50.1580:FF:000012">
    <property type="entry name" value="Probable 6-oxopurine nucleoside phosphorylase"/>
    <property type="match status" value="1"/>
</dbReference>
<dbReference type="SUPFAM" id="SSF53167">
    <property type="entry name" value="Purine and uridine phosphorylases"/>
    <property type="match status" value="1"/>
</dbReference>
<dbReference type="EMBL" id="OV651825">
    <property type="protein sequence ID" value="CAH1102824.1"/>
    <property type="molecule type" value="Genomic_DNA"/>
</dbReference>
<dbReference type="AlphaFoldDB" id="A0A9P0CIG5"/>
<dbReference type="PANTHER" id="PTHR42679:SF2">
    <property type="entry name" value="S-METHYL-5'-THIOADENOSINE PHOSPHORYLASE"/>
    <property type="match status" value="1"/>
</dbReference>
<feature type="binding site" evidence="4">
    <location>
        <begin position="215"/>
        <end position="217"/>
    </location>
    <ligand>
        <name>substrate</name>
    </ligand>
</feature>
<gene>
    <name evidence="6" type="ORF">PSYICH_LOCUS4001</name>
</gene>
<proteinExistence type="inferred from homology"/>
<comment type="similarity">
    <text evidence="4">Belongs to the PNP/MTAP phosphorylase family. MTAP subfamily.</text>
</comment>
<feature type="binding site" evidence="4">
    <location>
        <position position="191"/>
    </location>
    <ligand>
        <name>substrate</name>
    </ligand>
</feature>
<evidence type="ECO:0000256" key="1">
    <source>
        <dbReference type="ARBA" id="ARBA00022676"/>
    </source>
</evidence>
<reference evidence="6" key="1">
    <citation type="submission" date="2022-01" db="EMBL/GenBank/DDBJ databases">
        <authorList>
            <person name="King R."/>
        </authorList>
    </citation>
    <scope>NUCLEOTIDE SEQUENCE</scope>
</reference>
<comment type="subcellular location">
    <subcellularLocation>
        <location evidence="4">Cytoplasm</location>
    </subcellularLocation>
    <subcellularLocation>
        <location evidence="4">Nucleus</location>
    </subcellularLocation>
</comment>
<dbReference type="GO" id="GO:0005634">
    <property type="term" value="C:nucleus"/>
    <property type="evidence" value="ECO:0007669"/>
    <property type="project" value="UniProtKB-SubCell"/>
</dbReference>
<comment type="caution">
    <text evidence="4">Lacks conserved residue(s) required for the propagation of feature annotation.</text>
</comment>
<dbReference type="NCBIfam" id="TIGR01694">
    <property type="entry name" value="MTAP"/>
    <property type="match status" value="1"/>
</dbReference>
<feature type="binding site" evidence="4">
    <location>
        <begin position="55"/>
        <end position="56"/>
    </location>
    <ligand>
        <name>phosphate</name>
        <dbReference type="ChEBI" id="CHEBI:43474"/>
    </ligand>
</feature>
<evidence type="ECO:0000256" key="4">
    <source>
        <dbReference type="HAMAP-Rule" id="MF_03155"/>
    </source>
</evidence>
<keyword evidence="4" id="KW-0963">Cytoplasm</keyword>
<keyword evidence="2 4" id="KW-0808">Transferase</keyword>
<comment type="pathway">
    <text evidence="4">Amino-acid biosynthesis; L-methionine biosynthesis via salvage pathway; S-methyl-5-thio-alpha-D-ribose 1-phosphate from S-methyl-5'-thioadenosine (phosphorylase route): step 1/1.</text>
</comment>
<sequence length="277" mass="30479">MPLMPKVGIIGGTGFDNPDILKNRKEKKVTTPFGNPSDVLVLGEINGVQTILLSRHGRKHDIMPGNVNYRANIWALKEEGCTHIIATAAVGSLQENYKPGELVLVDNFIDRTTNRKQTFYDGEPGHPIGVCHIPVEPAYCLKTRELILKTAEELKVSLIPTGTVITIEGPRYSSKAESNVFRSWGGHIIGMTQVPEVVLAKEAGICYASVALVTDYDCWRESGEKVCVAEVMKTFSENVSKVSKFVLSIVTKIGQEKWDDTVKELQDVVNGAIMLPK</sequence>
<dbReference type="GO" id="GO:0005829">
    <property type="term" value="C:cytosol"/>
    <property type="evidence" value="ECO:0007669"/>
    <property type="project" value="TreeGrafter"/>
</dbReference>
<evidence type="ECO:0000259" key="5">
    <source>
        <dbReference type="Pfam" id="PF01048"/>
    </source>
</evidence>
<name>A0A9P0CIG5_9CUCU</name>
<dbReference type="GO" id="GO:0019509">
    <property type="term" value="P:L-methionine salvage from methylthioadenosine"/>
    <property type="evidence" value="ECO:0007669"/>
    <property type="project" value="UniProtKB-UniRule"/>
</dbReference>
<dbReference type="Gene3D" id="3.40.50.1580">
    <property type="entry name" value="Nucleoside phosphorylase domain"/>
    <property type="match status" value="1"/>
</dbReference>
<dbReference type="EC" id="2.4.2.28" evidence="4"/>
<evidence type="ECO:0000313" key="6">
    <source>
        <dbReference type="EMBL" id="CAH1102824.1"/>
    </source>
</evidence>
<dbReference type="GO" id="GO:0006166">
    <property type="term" value="P:purine ribonucleoside salvage"/>
    <property type="evidence" value="ECO:0007669"/>
    <property type="project" value="UniProtKB-KW"/>
</dbReference>
<feature type="domain" description="Nucleoside phosphorylase" evidence="5">
    <location>
        <begin position="6"/>
        <end position="250"/>
    </location>
</feature>
<feature type="binding site" evidence="4">
    <location>
        <position position="13"/>
    </location>
    <ligand>
        <name>phosphate</name>
        <dbReference type="ChEBI" id="CHEBI:43474"/>
    </ligand>
</feature>
<protein>
    <recommendedName>
        <fullName evidence="4">S-methyl-5'-thioadenosine phosphorylase</fullName>
        <ecNumber evidence="4">2.4.2.28</ecNumber>
    </recommendedName>
    <alternativeName>
        <fullName evidence="4">5'-methylthioadenosine phosphorylase</fullName>
        <shortName evidence="4">MTA phosphorylase</shortName>
        <shortName evidence="4">MTAP</shortName>
        <shortName evidence="4">MTAPase</shortName>
    </alternativeName>
</protein>
<evidence type="ECO:0000313" key="7">
    <source>
        <dbReference type="Proteomes" id="UP001153636"/>
    </source>
</evidence>
<dbReference type="InterPro" id="IPR000845">
    <property type="entry name" value="Nucleoside_phosphorylase_d"/>
</dbReference>
<comment type="function">
    <text evidence="4">Catalyzes the reversible phosphorylation of S-methyl-5'-thioadenosine (MTA) to adenine and 5-methylthioribose-1-phosphate. Involved in the breakdown of MTA, a major by-product of polyamine biosynthesis. Responsible for the first step in the methionine salvage pathway after MTA has been generated from S-adenosylmethionine. Has broad substrate specificity with 6-aminopurine nucleosides as preferred substrates.</text>
</comment>
<keyword evidence="4" id="KW-0539">Nucleus</keyword>
<comment type="subunit">
    <text evidence="4">Homotrimer.</text>
</comment>
<feature type="site" description="Important for substrate specificity" evidence="4">
    <location>
        <position position="228"/>
    </location>
</feature>
<dbReference type="InterPro" id="IPR035994">
    <property type="entry name" value="Nucleoside_phosphorylase_sf"/>
</dbReference>
<dbReference type="PANTHER" id="PTHR42679">
    <property type="entry name" value="S-METHYL-5'-THIOADENOSINE PHOSPHORYLASE"/>
    <property type="match status" value="1"/>
</dbReference>
<dbReference type="HAMAP" id="MF_01963">
    <property type="entry name" value="MTAP"/>
    <property type="match status" value="1"/>
</dbReference>
<evidence type="ECO:0000256" key="3">
    <source>
        <dbReference type="ARBA" id="ARBA00022726"/>
    </source>
</evidence>
<accession>A0A9P0CIG5</accession>
<dbReference type="Pfam" id="PF01048">
    <property type="entry name" value="PNP_UDP_1"/>
    <property type="match status" value="1"/>
</dbReference>
<keyword evidence="3 4" id="KW-0660">Purine salvage</keyword>
<dbReference type="CDD" id="cd09010">
    <property type="entry name" value="MTAP_SsMTAPII_like_MTIP"/>
    <property type="match status" value="1"/>
</dbReference>
<dbReference type="GO" id="GO:0017061">
    <property type="term" value="F:S-methyl-5-thioadenosine phosphorylase activity"/>
    <property type="evidence" value="ECO:0007669"/>
    <property type="project" value="UniProtKB-UniRule"/>
</dbReference>
<dbReference type="OrthoDB" id="431409at2759"/>
<feature type="site" description="Important for substrate specificity" evidence="4">
    <location>
        <position position="173"/>
    </location>
</feature>
<organism evidence="6 7">
    <name type="scientific">Psylliodes chrysocephalus</name>
    <dbReference type="NCBI Taxonomy" id="3402493"/>
    <lineage>
        <taxon>Eukaryota</taxon>
        <taxon>Metazoa</taxon>
        <taxon>Ecdysozoa</taxon>
        <taxon>Arthropoda</taxon>
        <taxon>Hexapoda</taxon>
        <taxon>Insecta</taxon>
        <taxon>Pterygota</taxon>
        <taxon>Neoptera</taxon>
        <taxon>Endopterygota</taxon>
        <taxon>Coleoptera</taxon>
        <taxon>Polyphaga</taxon>
        <taxon>Cucujiformia</taxon>
        <taxon>Chrysomeloidea</taxon>
        <taxon>Chrysomelidae</taxon>
        <taxon>Galerucinae</taxon>
        <taxon>Alticini</taxon>
        <taxon>Psylliodes</taxon>
    </lineage>
</organism>
<dbReference type="InterPro" id="IPR010044">
    <property type="entry name" value="MTAP"/>
</dbReference>
<keyword evidence="7" id="KW-1185">Reference proteome</keyword>
<keyword evidence="1 4" id="KW-0328">Glycosyltransferase</keyword>
<evidence type="ECO:0000256" key="2">
    <source>
        <dbReference type="ARBA" id="ARBA00022679"/>
    </source>
</evidence>
<comment type="catalytic activity">
    <reaction evidence="4">
        <text>S-methyl-5'-thioadenosine + phosphate = 5-(methylsulfanyl)-alpha-D-ribose 1-phosphate + adenine</text>
        <dbReference type="Rhea" id="RHEA:11852"/>
        <dbReference type="ChEBI" id="CHEBI:16708"/>
        <dbReference type="ChEBI" id="CHEBI:17509"/>
        <dbReference type="ChEBI" id="CHEBI:43474"/>
        <dbReference type="ChEBI" id="CHEBI:58533"/>
        <dbReference type="EC" id="2.4.2.28"/>
    </reaction>
</comment>